<feature type="chain" id="PRO_5011637846" evidence="1">
    <location>
        <begin position="21"/>
        <end position="273"/>
    </location>
</feature>
<dbReference type="GO" id="GO:0004806">
    <property type="term" value="F:triacylglycerol lipase activity"/>
    <property type="evidence" value="ECO:0007669"/>
    <property type="project" value="TreeGrafter"/>
</dbReference>
<evidence type="ECO:0000256" key="1">
    <source>
        <dbReference type="SAM" id="SignalP"/>
    </source>
</evidence>
<dbReference type="GO" id="GO:0046503">
    <property type="term" value="P:glycerolipid catabolic process"/>
    <property type="evidence" value="ECO:0007669"/>
    <property type="project" value="TreeGrafter"/>
</dbReference>
<dbReference type="InterPro" id="IPR050471">
    <property type="entry name" value="AB_hydrolase"/>
</dbReference>
<evidence type="ECO:0000259" key="2">
    <source>
        <dbReference type="Pfam" id="PF00561"/>
    </source>
</evidence>
<protein>
    <submittedName>
        <fullName evidence="3">Pimeloyl-ACP methyl ester carboxylesterase</fullName>
    </submittedName>
</protein>
<dbReference type="SUPFAM" id="SSF53474">
    <property type="entry name" value="alpha/beta-Hydrolases"/>
    <property type="match status" value="1"/>
</dbReference>
<dbReference type="STRING" id="551996.SAMN05192573_102367"/>
<reference evidence="4" key="1">
    <citation type="submission" date="2016-10" db="EMBL/GenBank/DDBJ databases">
        <authorList>
            <person name="Varghese N."/>
            <person name="Submissions S."/>
        </authorList>
    </citation>
    <scope>NUCLEOTIDE SEQUENCE [LARGE SCALE GENOMIC DNA]</scope>
    <source>
        <strain evidence="4">Gh-67</strain>
    </source>
</reference>
<keyword evidence="4" id="KW-1185">Reference proteome</keyword>
<dbReference type="Gene3D" id="3.40.50.1820">
    <property type="entry name" value="alpha/beta hydrolase"/>
    <property type="match status" value="1"/>
</dbReference>
<dbReference type="EMBL" id="FNCG01000002">
    <property type="protein sequence ID" value="SDG14494.1"/>
    <property type="molecule type" value="Genomic_DNA"/>
</dbReference>
<dbReference type="PANTHER" id="PTHR43433">
    <property type="entry name" value="HYDROLASE, ALPHA/BETA FOLD FAMILY PROTEIN"/>
    <property type="match status" value="1"/>
</dbReference>
<dbReference type="Pfam" id="PF00561">
    <property type="entry name" value="Abhydrolase_1"/>
    <property type="match status" value="1"/>
</dbReference>
<name>A0A1G7RUY7_9SPHI</name>
<feature type="domain" description="AB hydrolase-1" evidence="2">
    <location>
        <begin position="53"/>
        <end position="158"/>
    </location>
</feature>
<keyword evidence="1" id="KW-0732">Signal</keyword>
<dbReference type="PANTHER" id="PTHR43433:SF5">
    <property type="entry name" value="AB HYDROLASE-1 DOMAIN-CONTAINING PROTEIN"/>
    <property type="match status" value="1"/>
</dbReference>
<organism evidence="3 4">
    <name type="scientific">Mucilaginibacter gossypii</name>
    <dbReference type="NCBI Taxonomy" id="551996"/>
    <lineage>
        <taxon>Bacteria</taxon>
        <taxon>Pseudomonadati</taxon>
        <taxon>Bacteroidota</taxon>
        <taxon>Sphingobacteriia</taxon>
        <taxon>Sphingobacteriales</taxon>
        <taxon>Sphingobacteriaceae</taxon>
        <taxon>Mucilaginibacter</taxon>
    </lineage>
</organism>
<proteinExistence type="predicted"/>
<dbReference type="InterPro" id="IPR029058">
    <property type="entry name" value="AB_hydrolase_fold"/>
</dbReference>
<dbReference type="InterPro" id="IPR000073">
    <property type="entry name" value="AB_hydrolase_1"/>
</dbReference>
<dbReference type="PROSITE" id="PS51257">
    <property type="entry name" value="PROKAR_LIPOPROTEIN"/>
    <property type="match status" value="1"/>
</dbReference>
<feature type="signal peptide" evidence="1">
    <location>
        <begin position="1"/>
        <end position="20"/>
    </location>
</feature>
<evidence type="ECO:0000313" key="4">
    <source>
        <dbReference type="Proteomes" id="UP000199705"/>
    </source>
</evidence>
<dbReference type="Proteomes" id="UP000199705">
    <property type="component" value="Unassembled WGS sequence"/>
</dbReference>
<sequence length="273" mass="30735">MMLKKLLLIVLVCQAFLACSQQKGVVYGDNAVAGKYYDIRGIKLYAEVYGKGKPLLMIHGNSSSINAFKKNIPYFAKKYKVIAVDSRAHGKSTDPRDSLTFEMMADDFAALLDVMHIDSAYVIGWSDGGINALVMAMRHPNKVIKLASTGANLWPDSTALIPSLWKDMEKEYAAKKDYHFITAKEKNDRKVFMLDYKEPHIKLSALKAIKCPSLIIAGDHDLIVTTHTVQIAENIPNAYLWILPNSGHGTLVEHTDEFNKKVDDFFEQPFHRR</sequence>
<gene>
    <name evidence="3" type="ORF">SAMN05192573_102367</name>
</gene>
<dbReference type="RefSeq" id="WP_218134353.1">
    <property type="nucleotide sequence ID" value="NZ_FNCG01000002.1"/>
</dbReference>
<accession>A0A1G7RUY7</accession>
<evidence type="ECO:0000313" key="3">
    <source>
        <dbReference type="EMBL" id="SDG14494.1"/>
    </source>
</evidence>
<dbReference type="AlphaFoldDB" id="A0A1G7RUY7"/>